<sequence>MIVKFHPRGSGRGSGPVDYLLGRDRQREGATLDRGDPAVIMALIDSSPYAKKYTSGVLSFAEADLPRETKDKLMSDFEKMLLPGLDADQYSCLWVEHRDKGRLELNFVIPNIELTSGKRLQPYYDKADKPRVNAWKIGVNAENRLHDPDDPNHLREKVTPRNLPLDTQKAAQMLTDGLLQMAAAGSVTNRESVVKALSSAGFEVVRQTKNSISIANPDGGRNIRLKGLIYEQDFRFGEGLRGEIEAASQRYREQSETRIREAREVCSRGIDLKRGQNQKRYKRSERDYEPFSSQVMDLGRGDPNHRFWSDSGGSLVAGQRNSDQSTRNRESEGEFAGFGVSGSENPAQLLRGETPIVRPSAEKTGGIWDGRADIHDFSGGLNDRIRATVTKISDRINRTARAATRGICEHVQRFRAVLQNDTAGKRSIENECAAVDRACGKIESVIAAVEQIARSKTRGMHR</sequence>
<dbReference type="InterPro" id="IPR005094">
    <property type="entry name" value="Endonuclease_MobA/VirD2"/>
</dbReference>
<keyword evidence="4" id="KW-1185">Reference proteome</keyword>
<comment type="caution">
    <text evidence="3">The sequence shown here is derived from an EMBL/GenBank/DDBJ whole genome shotgun (WGS) entry which is preliminary data.</text>
</comment>
<gene>
    <name evidence="3" type="ORF">ODY93_22575</name>
</gene>
<dbReference type="EMBL" id="JAOTLW010000052">
    <property type="protein sequence ID" value="MDI5834361.1"/>
    <property type="molecule type" value="Genomic_DNA"/>
</dbReference>
<organism evidence="3 4">
    <name type="scientific">Shewanella xiamenensis</name>
    <dbReference type="NCBI Taxonomy" id="332186"/>
    <lineage>
        <taxon>Bacteria</taxon>
        <taxon>Pseudomonadati</taxon>
        <taxon>Pseudomonadota</taxon>
        <taxon>Gammaproteobacteria</taxon>
        <taxon>Alteromonadales</taxon>
        <taxon>Shewanellaceae</taxon>
        <taxon>Shewanella</taxon>
    </lineage>
</organism>
<dbReference type="Pfam" id="PF03432">
    <property type="entry name" value="Relaxase"/>
    <property type="match status" value="1"/>
</dbReference>
<dbReference type="Proteomes" id="UP001159075">
    <property type="component" value="Unassembled WGS sequence"/>
</dbReference>
<evidence type="ECO:0000259" key="2">
    <source>
        <dbReference type="Pfam" id="PF03432"/>
    </source>
</evidence>
<evidence type="ECO:0000313" key="3">
    <source>
        <dbReference type="EMBL" id="MDI5834361.1"/>
    </source>
</evidence>
<protein>
    <submittedName>
        <fullName evidence="3">Relaxase/mobilization nuclease domain-containing protein</fullName>
    </submittedName>
</protein>
<reference evidence="3 4" key="1">
    <citation type="submission" date="2022-09" db="EMBL/GenBank/DDBJ databases">
        <title>The outer-membrane cytochrome OmcA is essential for infection of Shewanella oneidensis by a zebrafish-associated bacteriophage.</title>
        <authorList>
            <person name="Grenfell A.W."/>
            <person name="Intile P."/>
            <person name="Mcfarlane J."/>
            <person name="Leung D."/>
            <person name="Abdalla K."/>
            <person name="Wold M."/>
            <person name="Kees E."/>
            <person name="Gralnick J."/>
        </authorList>
    </citation>
    <scope>NUCLEOTIDE SEQUENCE [LARGE SCALE GENOMIC DNA]</scope>
    <source>
        <strain evidence="3 4">NF-5</strain>
    </source>
</reference>
<accession>A0ABT6UIY2</accession>
<feature type="domain" description="MobA/VirD2-like nuclease" evidence="2">
    <location>
        <begin position="51"/>
        <end position="126"/>
    </location>
</feature>
<proteinExistence type="predicted"/>
<name>A0ABT6UIY2_9GAMM</name>
<evidence type="ECO:0000313" key="4">
    <source>
        <dbReference type="Proteomes" id="UP001159075"/>
    </source>
</evidence>
<evidence type="ECO:0000256" key="1">
    <source>
        <dbReference type="SAM" id="MobiDB-lite"/>
    </source>
</evidence>
<feature type="region of interest" description="Disordered" evidence="1">
    <location>
        <begin position="308"/>
        <end position="347"/>
    </location>
</feature>